<evidence type="ECO:0000313" key="3">
    <source>
        <dbReference type="Proteomes" id="UP000807342"/>
    </source>
</evidence>
<accession>A0A9P5WYS0</accession>
<gene>
    <name evidence="2" type="ORF">P691DRAFT_812679</name>
</gene>
<feature type="signal peptide" evidence="1">
    <location>
        <begin position="1"/>
        <end position="33"/>
    </location>
</feature>
<dbReference type="AlphaFoldDB" id="A0A9P5WYS0"/>
<proteinExistence type="predicted"/>
<sequence length="88" mass="9694">MVQSEPSMLPLSGLPLLRFVFLVVFGPHDVVSAQHDSLFAGHRVLSPLSPHTDTKLNHLYKAPNVNISGSVACKRYVMRTCMDTACSR</sequence>
<feature type="chain" id="PRO_5040189286" description="Secreted protein" evidence="1">
    <location>
        <begin position="34"/>
        <end position="88"/>
    </location>
</feature>
<organism evidence="2 3">
    <name type="scientific">Macrolepiota fuliginosa MF-IS2</name>
    <dbReference type="NCBI Taxonomy" id="1400762"/>
    <lineage>
        <taxon>Eukaryota</taxon>
        <taxon>Fungi</taxon>
        <taxon>Dikarya</taxon>
        <taxon>Basidiomycota</taxon>
        <taxon>Agaricomycotina</taxon>
        <taxon>Agaricomycetes</taxon>
        <taxon>Agaricomycetidae</taxon>
        <taxon>Agaricales</taxon>
        <taxon>Agaricineae</taxon>
        <taxon>Agaricaceae</taxon>
        <taxon>Macrolepiota</taxon>
    </lineage>
</organism>
<dbReference type="EMBL" id="MU151881">
    <property type="protein sequence ID" value="KAF9441514.1"/>
    <property type="molecule type" value="Genomic_DNA"/>
</dbReference>
<evidence type="ECO:0000313" key="2">
    <source>
        <dbReference type="EMBL" id="KAF9441514.1"/>
    </source>
</evidence>
<dbReference type="Proteomes" id="UP000807342">
    <property type="component" value="Unassembled WGS sequence"/>
</dbReference>
<name>A0A9P5WYS0_9AGAR</name>
<reference evidence="2" key="1">
    <citation type="submission" date="2020-11" db="EMBL/GenBank/DDBJ databases">
        <authorList>
            <consortium name="DOE Joint Genome Institute"/>
            <person name="Ahrendt S."/>
            <person name="Riley R."/>
            <person name="Andreopoulos W."/>
            <person name="Labutti K."/>
            <person name="Pangilinan J."/>
            <person name="Ruiz-Duenas F.J."/>
            <person name="Barrasa J.M."/>
            <person name="Sanchez-Garcia M."/>
            <person name="Camarero S."/>
            <person name="Miyauchi S."/>
            <person name="Serrano A."/>
            <person name="Linde D."/>
            <person name="Babiker R."/>
            <person name="Drula E."/>
            <person name="Ayuso-Fernandez I."/>
            <person name="Pacheco R."/>
            <person name="Padilla G."/>
            <person name="Ferreira P."/>
            <person name="Barriuso J."/>
            <person name="Kellner H."/>
            <person name="Castanera R."/>
            <person name="Alfaro M."/>
            <person name="Ramirez L."/>
            <person name="Pisabarro A.G."/>
            <person name="Kuo A."/>
            <person name="Tritt A."/>
            <person name="Lipzen A."/>
            <person name="He G."/>
            <person name="Yan M."/>
            <person name="Ng V."/>
            <person name="Cullen D."/>
            <person name="Martin F."/>
            <person name="Rosso M.-N."/>
            <person name="Henrissat B."/>
            <person name="Hibbett D."/>
            <person name="Martinez A.T."/>
            <person name="Grigoriev I.V."/>
        </authorList>
    </citation>
    <scope>NUCLEOTIDE SEQUENCE</scope>
    <source>
        <strain evidence="2">MF-IS2</strain>
    </source>
</reference>
<protein>
    <recommendedName>
        <fullName evidence="4">Secreted protein</fullName>
    </recommendedName>
</protein>
<keyword evidence="3" id="KW-1185">Reference proteome</keyword>
<comment type="caution">
    <text evidence="2">The sequence shown here is derived from an EMBL/GenBank/DDBJ whole genome shotgun (WGS) entry which is preliminary data.</text>
</comment>
<evidence type="ECO:0008006" key="4">
    <source>
        <dbReference type="Google" id="ProtNLM"/>
    </source>
</evidence>
<keyword evidence="1" id="KW-0732">Signal</keyword>
<evidence type="ECO:0000256" key="1">
    <source>
        <dbReference type="SAM" id="SignalP"/>
    </source>
</evidence>